<gene>
    <name evidence="2" type="ORF">PSHT_11607</name>
</gene>
<name>A0A2S4V277_9BASI</name>
<comment type="caution">
    <text evidence="2">The sequence shown here is derived from an EMBL/GenBank/DDBJ whole genome shotgun (WGS) entry which is preliminary data.</text>
</comment>
<dbReference type="AlphaFoldDB" id="A0A2S4V277"/>
<keyword evidence="3" id="KW-1185">Reference proteome</keyword>
<feature type="non-terminal residue" evidence="2">
    <location>
        <position position="335"/>
    </location>
</feature>
<reference evidence="3" key="3">
    <citation type="journal article" date="2018" name="Mol. Plant Microbe Interact.">
        <title>Genome sequence resources for the wheat stripe rust pathogen (Puccinia striiformis f. sp. tritici) and the barley stripe rust pathogen (Puccinia striiformis f. sp. hordei).</title>
        <authorList>
            <person name="Xia C."/>
            <person name="Wang M."/>
            <person name="Yin C."/>
            <person name="Cornejo O.E."/>
            <person name="Hulbert S.H."/>
            <person name="Chen X."/>
        </authorList>
    </citation>
    <scope>NUCLEOTIDE SEQUENCE [LARGE SCALE GENOMIC DNA]</scope>
    <source>
        <strain evidence="3">93TX-2</strain>
    </source>
</reference>
<feature type="compositionally biased region" description="Basic and acidic residues" evidence="1">
    <location>
        <begin position="163"/>
        <end position="180"/>
    </location>
</feature>
<feature type="compositionally biased region" description="Low complexity" evidence="1">
    <location>
        <begin position="281"/>
        <end position="290"/>
    </location>
</feature>
<reference evidence="2 3" key="1">
    <citation type="submission" date="2017-12" db="EMBL/GenBank/DDBJ databases">
        <title>Gene loss provides genomic basis for host adaptation in cereal stripe rust fungi.</title>
        <authorList>
            <person name="Xia C."/>
        </authorList>
    </citation>
    <scope>NUCLEOTIDE SEQUENCE [LARGE SCALE GENOMIC DNA]</scope>
    <source>
        <strain evidence="2 3">93TX-2</strain>
    </source>
</reference>
<dbReference type="VEuPathDB" id="FungiDB:PSTT_11578"/>
<evidence type="ECO:0000313" key="2">
    <source>
        <dbReference type="EMBL" id="POW03608.1"/>
    </source>
</evidence>
<feature type="region of interest" description="Disordered" evidence="1">
    <location>
        <begin position="266"/>
        <end position="335"/>
    </location>
</feature>
<proteinExistence type="predicted"/>
<dbReference type="OrthoDB" id="2503055at2759"/>
<feature type="region of interest" description="Disordered" evidence="1">
    <location>
        <begin position="160"/>
        <end position="180"/>
    </location>
</feature>
<evidence type="ECO:0000256" key="1">
    <source>
        <dbReference type="SAM" id="MobiDB-lite"/>
    </source>
</evidence>
<dbReference type="VEuPathDB" id="FungiDB:PSHT_11607"/>
<protein>
    <submittedName>
        <fullName evidence="2">Uncharacterized protein</fullName>
    </submittedName>
</protein>
<sequence>MREIPRIEISPNKLVFKPTDPFACSISRHSQMSLHFGRLIKPVEKIDKACGWLWGTNSTRKTGTSRQVTPGLGVGRYCSKNGRASFQAPQSSHQPHKRLEEADEMMEELLYTDKAGGAHKDAQLAEDSGSLSVPTTGVSSILGQLKESISARSRLIVGQLAQEPEKDTTANHDDKDNDDKKKIGFEARFDSTALHQYEPALSDIPLPELPGFIWGNNSGVKVAKTKRTLDHNLRVEIDSCQSKCHPAPRATLQPSPPTCTSGLNSAGKNGGWMQEKKENLPKSTSSTTPLKKTKKPWGSMRVNGLTRSRSKHLFPGGYIGQSPTKKLQRKECTAP</sequence>
<reference evidence="3" key="2">
    <citation type="journal article" date="2018" name="BMC Genomics">
        <title>Genomic insights into host adaptation between the wheat stripe rust pathogen (Puccinia striiformis f. sp. tritici) and the barley stripe rust pathogen (Puccinia striiformis f. sp. hordei).</title>
        <authorList>
            <person name="Xia C."/>
            <person name="Wang M."/>
            <person name="Yin C."/>
            <person name="Cornejo O.E."/>
            <person name="Hulbert S.H."/>
            <person name="Chen X."/>
        </authorList>
    </citation>
    <scope>NUCLEOTIDE SEQUENCE [LARGE SCALE GENOMIC DNA]</scope>
    <source>
        <strain evidence="3">93TX-2</strain>
    </source>
</reference>
<accession>A0A2S4V277</accession>
<dbReference type="Proteomes" id="UP000238274">
    <property type="component" value="Unassembled WGS sequence"/>
</dbReference>
<organism evidence="2 3">
    <name type="scientific">Puccinia striiformis</name>
    <dbReference type="NCBI Taxonomy" id="27350"/>
    <lineage>
        <taxon>Eukaryota</taxon>
        <taxon>Fungi</taxon>
        <taxon>Dikarya</taxon>
        <taxon>Basidiomycota</taxon>
        <taxon>Pucciniomycotina</taxon>
        <taxon>Pucciniomycetes</taxon>
        <taxon>Pucciniales</taxon>
        <taxon>Pucciniaceae</taxon>
        <taxon>Puccinia</taxon>
    </lineage>
</organism>
<dbReference type="EMBL" id="PKSM01000195">
    <property type="protein sequence ID" value="POW03608.1"/>
    <property type="molecule type" value="Genomic_DNA"/>
</dbReference>
<evidence type="ECO:0000313" key="3">
    <source>
        <dbReference type="Proteomes" id="UP000238274"/>
    </source>
</evidence>